<evidence type="ECO:0000313" key="13">
    <source>
        <dbReference type="EMBL" id="KAK7079096.1"/>
    </source>
</evidence>
<evidence type="ECO:0000256" key="3">
    <source>
        <dbReference type="ARBA" id="ARBA00022448"/>
    </source>
</evidence>
<keyword evidence="7" id="KW-0965">Cell junction</keyword>
<dbReference type="GO" id="GO:0005243">
    <property type="term" value="F:gap junction channel activity"/>
    <property type="evidence" value="ECO:0007669"/>
    <property type="project" value="TreeGrafter"/>
</dbReference>
<comment type="function">
    <text evidence="12">Structural component of the gap junctions.</text>
</comment>
<comment type="similarity">
    <text evidence="12">Belongs to the pannexin family.</text>
</comment>
<dbReference type="PANTHER" id="PTHR11893">
    <property type="entry name" value="INNEXIN"/>
    <property type="match status" value="1"/>
</dbReference>
<evidence type="ECO:0000256" key="2">
    <source>
        <dbReference type="ARBA" id="ARBA00004651"/>
    </source>
</evidence>
<evidence type="ECO:0000256" key="10">
    <source>
        <dbReference type="ARBA" id="ARBA00023136"/>
    </source>
</evidence>
<comment type="caution">
    <text evidence="13">The sequence shown here is derived from an EMBL/GenBank/DDBJ whole genome shotgun (WGS) entry which is preliminary data.</text>
</comment>
<sequence length="386" mass="44622">MVFHIFSALVGLVKVRLDHANIDSHVFRLHYRWTTSLCFISCALVVAVEYIGDPIQCMTNTDAPAEKAINTYCWISSTFTINSTEKEGAIPGLGQEQEGYHERTYHSYYQWVPFILFFQGCLFYLPHLIWKANEGKTVNTILQGLHENSLDKDIDKKKENIIKYLKESQGRNNKYSLVYFICEILNLVNVLGQIVLMDAFFNNNFLRYGFKVVQYAVEQSDEDPFQTVFPKVTKCTFRRYGPSGTLNVQQPICILPQNILNQKVFIILWFWFVILSTITCMQLVWRLIVSASPIIRVRIMERRGKIDANSKLEKAIQRLHLGDFYLLDILGHNLDALTFWDIFVGATKDMDPNVDNVNYKPVGMIDEEDDPIVMKRRMELIDGASV</sequence>
<protein>
    <recommendedName>
        <fullName evidence="12">Innexin</fullName>
    </recommendedName>
</protein>
<evidence type="ECO:0000256" key="9">
    <source>
        <dbReference type="ARBA" id="ARBA00023065"/>
    </source>
</evidence>
<dbReference type="InterPro" id="IPR000990">
    <property type="entry name" value="Innexin"/>
</dbReference>
<dbReference type="PROSITE" id="PS51013">
    <property type="entry name" value="PANNEXIN"/>
    <property type="match status" value="1"/>
</dbReference>
<keyword evidence="6" id="KW-0303">Gap junction</keyword>
<keyword evidence="14" id="KW-1185">Reference proteome</keyword>
<gene>
    <name evidence="12" type="primary">inx</name>
    <name evidence="13" type="ORF">SK128_007331</name>
</gene>
<evidence type="ECO:0000256" key="7">
    <source>
        <dbReference type="ARBA" id="ARBA00022949"/>
    </source>
</evidence>
<feature type="transmembrane region" description="Helical" evidence="12">
    <location>
        <begin position="264"/>
        <end position="285"/>
    </location>
</feature>
<organism evidence="13 14">
    <name type="scientific">Halocaridina rubra</name>
    <name type="common">Hawaiian red shrimp</name>
    <dbReference type="NCBI Taxonomy" id="373956"/>
    <lineage>
        <taxon>Eukaryota</taxon>
        <taxon>Metazoa</taxon>
        <taxon>Ecdysozoa</taxon>
        <taxon>Arthropoda</taxon>
        <taxon>Crustacea</taxon>
        <taxon>Multicrustacea</taxon>
        <taxon>Malacostraca</taxon>
        <taxon>Eumalacostraca</taxon>
        <taxon>Eucarida</taxon>
        <taxon>Decapoda</taxon>
        <taxon>Pleocyemata</taxon>
        <taxon>Caridea</taxon>
        <taxon>Atyoidea</taxon>
        <taxon>Atyidae</taxon>
        <taxon>Halocaridina</taxon>
    </lineage>
</organism>
<dbReference type="AlphaFoldDB" id="A0AAN8X735"/>
<evidence type="ECO:0000256" key="4">
    <source>
        <dbReference type="ARBA" id="ARBA00022475"/>
    </source>
</evidence>
<dbReference type="EMBL" id="JAXCGZ010007586">
    <property type="protein sequence ID" value="KAK7079096.1"/>
    <property type="molecule type" value="Genomic_DNA"/>
</dbReference>
<dbReference type="PRINTS" id="PR01262">
    <property type="entry name" value="INNEXIN"/>
</dbReference>
<reference evidence="13 14" key="1">
    <citation type="submission" date="2023-11" db="EMBL/GenBank/DDBJ databases">
        <title>Halocaridina rubra genome assembly.</title>
        <authorList>
            <person name="Smith C."/>
        </authorList>
    </citation>
    <scope>NUCLEOTIDE SEQUENCE [LARGE SCALE GENOMIC DNA]</scope>
    <source>
        <strain evidence="13">EP-1</strain>
        <tissue evidence="13">Whole</tissue>
    </source>
</reference>
<evidence type="ECO:0000313" key="14">
    <source>
        <dbReference type="Proteomes" id="UP001381693"/>
    </source>
</evidence>
<comment type="subcellular location">
    <subcellularLocation>
        <location evidence="1">Cell junction</location>
        <location evidence="1">Gap junction</location>
    </subcellularLocation>
    <subcellularLocation>
        <location evidence="2 12">Cell membrane</location>
        <topology evidence="2 12">Multi-pass membrane protein</topology>
    </subcellularLocation>
</comment>
<dbReference type="Pfam" id="PF00876">
    <property type="entry name" value="Innexin"/>
    <property type="match status" value="1"/>
</dbReference>
<evidence type="ECO:0000256" key="6">
    <source>
        <dbReference type="ARBA" id="ARBA00022868"/>
    </source>
</evidence>
<evidence type="ECO:0000256" key="12">
    <source>
        <dbReference type="RuleBase" id="RU010713"/>
    </source>
</evidence>
<dbReference type="GO" id="GO:0005921">
    <property type="term" value="C:gap junction"/>
    <property type="evidence" value="ECO:0007669"/>
    <property type="project" value="UniProtKB-SubCell"/>
</dbReference>
<dbReference type="PANTHER" id="PTHR11893:SF36">
    <property type="entry name" value="INNEXIN-5"/>
    <property type="match status" value="1"/>
</dbReference>
<keyword evidence="10 12" id="KW-0472">Membrane</keyword>
<feature type="transmembrane region" description="Helical" evidence="12">
    <location>
        <begin position="111"/>
        <end position="130"/>
    </location>
</feature>
<accession>A0AAN8X735</accession>
<evidence type="ECO:0000256" key="11">
    <source>
        <dbReference type="ARBA" id="ARBA00023303"/>
    </source>
</evidence>
<dbReference type="GO" id="GO:0034220">
    <property type="term" value="P:monoatomic ion transmembrane transport"/>
    <property type="evidence" value="ECO:0007669"/>
    <property type="project" value="UniProtKB-KW"/>
</dbReference>
<evidence type="ECO:0000256" key="8">
    <source>
        <dbReference type="ARBA" id="ARBA00022989"/>
    </source>
</evidence>
<feature type="transmembrane region" description="Helical" evidence="12">
    <location>
        <begin position="177"/>
        <end position="201"/>
    </location>
</feature>
<keyword evidence="4" id="KW-1003">Cell membrane</keyword>
<evidence type="ECO:0000256" key="5">
    <source>
        <dbReference type="ARBA" id="ARBA00022692"/>
    </source>
</evidence>
<keyword evidence="3 12" id="KW-0813">Transport</keyword>
<dbReference type="Proteomes" id="UP001381693">
    <property type="component" value="Unassembled WGS sequence"/>
</dbReference>
<feature type="transmembrane region" description="Helical" evidence="12">
    <location>
        <begin position="33"/>
        <end position="51"/>
    </location>
</feature>
<keyword evidence="11 12" id="KW-0407">Ion channel</keyword>
<keyword evidence="9 12" id="KW-0406">Ion transport</keyword>
<proteinExistence type="inferred from homology"/>
<keyword evidence="5 12" id="KW-0812">Transmembrane</keyword>
<keyword evidence="8 12" id="KW-1133">Transmembrane helix</keyword>
<dbReference type="GO" id="GO:0005886">
    <property type="term" value="C:plasma membrane"/>
    <property type="evidence" value="ECO:0007669"/>
    <property type="project" value="UniProtKB-SubCell"/>
</dbReference>
<evidence type="ECO:0000256" key="1">
    <source>
        <dbReference type="ARBA" id="ARBA00004610"/>
    </source>
</evidence>
<name>A0AAN8X735_HALRR</name>